<evidence type="ECO:0000256" key="4">
    <source>
        <dbReference type="ARBA" id="ARBA00023136"/>
    </source>
</evidence>
<keyword evidence="8" id="KW-0969">Cilium</keyword>
<keyword evidence="3 7" id="KW-0732">Signal</keyword>
<keyword evidence="8" id="KW-0282">Flagellum</keyword>
<comment type="function">
    <text evidence="1 7">Assembles around the rod to form the L-ring and probably protects the motor/basal body from shearing forces during rotation.</text>
</comment>
<evidence type="ECO:0000256" key="6">
    <source>
        <dbReference type="ARBA" id="ARBA00023237"/>
    </source>
</evidence>
<keyword evidence="8" id="KW-0966">Cell projection</keyword>
<organism evidence="8 9">
    <name type="scientific">Aquibium pacificus</name>
    <dbReference type="NCBI Taxonomy" id="3153579"/>
    <lineage>
        <taxon>Bacteria</taxon>
        <taxon>Pseudomonadati</taxon>
        <taxon>Pseudomonadota</taxon>
        <taxon>Alphaproteobacteria</taxon>
        <taxon>Hyphomicrobiales</taxon>
        <taxon>Phyllobacteriaceae</taxon>
        <taxon>Aquibium</taxon>
    </lineage>
</organism>
<comment type="caution">
    <text evidence="8">The sequence shown here is derived from an EMBL/GenBank/DDBJ whole genome shotgun (WGS) entry which is preliminary data.</text>
</comment>
<evidence type="ECO:0000256" key="5">
    <source>
        <dbReference type="ARBA" id="ARBA00023143"/>
    </source>
</evidence>
<evidence type="ECO:0000256" key="1">
    <source>
        <dbReference type="ARBA" id="ARBA00002591"/>
    </source>
</evidence>
<keyword evidence="7" id="KW-0449">Lipoprotein</keyword>
<reference evidence="8 9" key="1">
    <citation type="submission" date="2024-05" db="EMBL/GenBank/DDBJ databases">
        <authorList>
            <person name="Jiang F."/>
        </authorList>
    </citation>
    <scope>NUCLEOTIDE SEQUENCE [LARGE SCALE GENOMIC DNA]</scope>
    <source>
        <strain evidence="8 9">LZ166</strain>
    </source>
</reference>
<dbReference type="Proteomes" id="UP001556692">
    <property type="component" value="Unassembled WGS sequence"/>
</dbReference>
<gene>
    <name evidence="7 8" type="primary">flgH</name>
    <name evidence="8" type="ORF">ABGN05_00765</name>
</gene>
<dbReference type="HAMAP" id="MF_00415">
    <property type="entry name" value="FlgH"/>
    <property type="match status" value="1"/>
</dbReference>
<dbReference type="PANTHER" id="PTHR34933:SF1">
    <property type="entry name" value="FLAGELLAR L-RING PROTEIN"/>
    <property type="match status" value="1"/>
</dbReference>
<dbReference type="EMBL" id="JBDPGJ010000001">
    <property type="protein sequence ID" value="MEX0404187.1"/>
    <property type="molecule type" value="Genomic_DNA"/>
</dbReference>
<dbReference type="RefSeq" id="WP_367952088.1">
    <property type="nucleotide sequence ID" value="NZ_JBDPGJ010000001.1"/>
</dbReference>
<evidence type="ECO:0000313" key="9">
    <source>
        <dbReference type="Proteomes" id="UP001556692"/>
    </source>
</evidence>
<keyword evidence="4 7" id="KW-0472">Membrane</keyword>
<keyword evidence="5 7" id="KW-0975">Bacterial flagellum</keyword>
<protein>
    <recommendedName>
        <fullName evidence="7">Flagellar L-ring protein</fullName>
    </recommendedName>
    <alternativeName>
        <fullName evidence="7">Basal body L-ring protein</fullName>
    </alternativeName>
</protein>
<keyword evidence="6 7" id="KW-0998">Cell outer membrane</keyword>
<dbReference type="NCBIfam" id="NF001305">
    <property type="entry name" value="PRK00249.1-5"/>
    <property type="match status" value="1"/>
</dbReference>
<accession>A0ABV3SBS6</accession>
<evidence type="ECO:0000256" key="2">
    <source>
        <dbReference type="ARBA" id="ARBA00006929"/>
    </source>
</evidence>
<evidence type="ECO:0000256" key="3">
    <source>
        <dbReference type="ARBA" id="ARBA00022729"/>
    </source>
</evidence>
<keyword evidence="9" id="KW-1185">Reference proteome</keyword>
<comment type="subunit">
    <text evidence="7">The basal body constitutes a major portion of the flagellar organelle and consists of four rings (L,P,S, and M) mounted on a central rod.</text>
</comment>
<comment type="similarity">
    <text evidence="2 7">Belongs to the FlgH family.</text>
</comment>
<evidence type="ECO:0000313" key="8">
    <source>
        <dbReference type="EMBL" id="MEX0404187.1"/>
    </source>
</evidence>
<dbReference type="PRINTS" id="PR01008">
    <property type="entry name" value="FLGLRINGFLGH"/>
</dbReference>
<dbReference type="PANTHER" id="PTHR34933">
    <property type="entry name" value="FLAGELLAR L-RING PROTEIN"/>
    <property type="match status" value="1"/>
</dbReference>
<dbReference type="PROSITE" id="PS51257">
    <property type="entry name" value="PROKAR_LIPOPROTEIN"/>
    <property type="match status" value="1"/>
</dbReference>
<comment type="subcellular location">
    <subcellularLocation>
        <location evidence="7">Cell outer membrane</location>
        <topology evidence="7">Lipid-anchor</topology>
    </subcellularLocation>
    <subcellularLocation>
        <location evidence="7">Bacterial flagellum basal body</location>
    </subcellularLocation>
</comment>
<dbReference type="InterPro" id="IPR000527">
    <property type="entry name" value="Flag_Lring"/>
</dbReference>
<proteinExistence type="inferred from homology"/>
<name>A0ABV3SBS6_9HYPH</name>
<dbReference type="Pfam" id="PF02107">
    <property type="entry name" value="FlgH"/>
    <property type="match status" value="1"/>
</dbReference>
<evidence type="ECO:0000256" key="7">
    <source>
        <dbReference type="HAMAP-Rule" id="MF_00415"/>
    </source>
</evidence>
<sequence>MNRIVILGIGCLTLGGCAGELRDIGRPPALSAVGSGLEPASATAYAYPEPPAAPVKRFSLWDDEQSQLFKDARALSVGDILTVFISINDKATLNNESDRSRTSKRTFGIGGGYDWDGVGSSGAADFDLNSKSDSTGSGATARSENIRLSVAAVVTEVLPNGNLIIRGSQEVRVNAELRILTIAGIVRPADIGAQNSIPYERIAEARISYGGRGRLTEVQQPAYGQQILDIISPF</sequence>